<sequence length="352" mass="39617">MIRQQLYGPGGPYENRTVNPIKSELRCSETLQANRKRWQNQGAETIIGQQPAKIPKRVSPDFKHLEIDFTITDLKPVNIQTVSSFSTQTNSPKHQNKSSLKSENDQAHSEAIAMILQQLYGAGGFYENLQIGQSESKFYCSKTFQAKRNSVKEEMTVKIPHLGSTVYEHPPESNCTGATADLKSVHTQPIPCSSTASLDPQFELFCKSNNSDNTSAKVLQQLYSSNKPYETPMVNETESEPHSSITFQTKWNSYRNNHKDDEQSTSGQKTVKKPNLSFSDLDRIPESTLAEALSNLKQVNTQPIVSISKGSRKHQFKSSRKYDNDDDNQETIAMIRKQLYSPGGPYENLMVN</sequence>
<accession>A0A556TRW1</accession>
<protein>
    <submittedName>
        <fullName evidence="2">Uncharacterized protein</fullName>
    </submittedName>
</protein>
<feature type="compositionally biased region" description="Polar residues" evidence="1">
    <location>
        <begin position="83"/>
        <end position="99"/>
    </location>
</feature>
<evidence type="ECO:0000313" key="2">
    <source>
        <dbReference type="EMBL" id="TSK49661.1"/>
    </source>
</evidence>
<dbReference type="EMBL" id="VCAZ01000014">
    <property type="protein sequence ID" value="TSK49661.1"/>
    <property type="molecule type" value="Genomic_DNA"/>
</dbReference>
<feature type="compositionally biased region" description="Basic residues" evidence="1">
    <location>
        <begin position="310"/>
        <end position="319"/>
    </location>
</feature>
<comment type="caution">
    <text evidence="2">The sequence shown here is derived from an EMBL/GenBank/DDBJ whole genome shotgun (WGS) entry which is preliminary data.</text>
</comment>
<evidence type="ECO:0000313" key="3">
    <source>
        <dbReference type="Proteomes" id="UP000319801"/>
    </source>
</evidence>
<reference evidence="2 3" key="1">
    <citation type="journal article" date="2019" name="Genome Biol. Evol.">
        <title>Whole-Genome Sequencing of the Giant Devil Catfish, Bagarius yarrelli.</title>
        <authorList>
            <person name="Jiang W."/>
            <person name="Lv Y."/>
            <person name="Cheng L."/>
            <person name="Yang K."/>
            <person name="Chao B."/>
            <person name="Wang X."/>
            <person name="Li Y."/>
            <person name="Pan X."/>
            <person name="You X."/>
            <person name="Zhang Y."/>
            <person name="Yang J."/>
            <person name="Li J."/>
            <person name="Zhang X."/>
            <person name="Liu S."/>
            <person name="Sun C."/>
            <person name="Yang J."/>
            <person name="Shi Q."/>
        </authorList>
    </citation>
    <scope>NUCLEOTIDE SEQUENCE [LARGE SCALE GENOMIC DNA]</scope>
    <source>
        <strain evidence="2">JWS20170419001</strain>
        <tissue evidence="2">Muscle</tissue>
    </source>
</reference>
<feature type="region of interest" description="Disordered" evidence="1">
    <location>
        <begin position="308"/>
        <end position="327"/>
    </location>
</feature>
<evidence type="ECO:0000256" key="1">
    <source>
        <dbReference type="SAM" id="MobiDB-lite"/>
    </source>
</evidence>
<keyword evidence="3" id="KW-1185">Reference proteome</keyword>
<organism evidence="2 3">
    <name type="scientific">Bagarius yarrelli</name>
    <name type="common">Goonch</name>
    <name type="synonym">Bagrus yarrelli</name>
    <dbReference type="NCBI Taxonomy" id="175774"/>
    <lineage>
        <taxon>Eukaryota</taxon>
        <taxon>Metazoa</taxon>
        <taxon>Chordata</taxon>
        <taxon>Craniata</taxon>
        <taxon>Vertebrata</taxon>
        <taxon>Euteleostomi</taxon>
        <taxon>Actinopterygii</taxon>
        <taxon>Neopterygii</taxon>
        <taxon>Teleostei</taxon>
        <taxon>Ostariophysi</taxon>
        <taxon>Siluriformes</taxon>
        <taxon>Sisoridae</taxon>
        <taxon>Sisorinae</taxon>
        <taxon>Bagarius</taxon>
    </lineage>
</organism>
<dbReference type="Proteomes" id="UP000319801">
    <property type="component" value="Unassembled WGS sequence"/>
</dbReference>
<proteinExistence type="predicted"/>
<gene>
    <name evidence="2" type="ORF">Baya_4863</name>
</gene>
<dbReference type="AlphaFoldDB" id="A0A556TRW1"/>
<feature type="region of interest" description="Disordered" evidence="1">
    <location>
        <begin position="251"/>
        <end position="279"/>
    </location>
</feature>
<name>A0A556TRW1_BAGYA</name>
<feature type="region of interest" description="Disordered" evidence="1">
    <location>
        <begin position="83"/>
        <end position="105"/>
    </location>
</feature>